<evidence type="ECO:0000256" key="8">
    <source>
        <dbReference type="ARBA" id="ARBA00022982"/>
    </source>
</evidence>
<comment type="subunit">
    <text evidence="11">Heterotetramer of 2 PyrK and 2 PyrD type B subunits.</text>
</comment>
<dbReference type="RefSeq" id="WP_368654753.1">
    <property type="nucleotide sequence ID" value="NZ_CP162599.1"/>
</dbReference>
<dbReference type="InterPro" id="IPR012165">
    <property type="entry name" value="Cyt_c3_hydrogenase_gsu"/>
</dbReference>
<evidence type="ECO:0000256" key="13">
    <source>
        <dbReference type="PIRSR" id="PIRSR006816-2"/>
    </source>
</evidence>
<dbReference type="GO" id="GO:0044205">
    <property type="term" value="P:'de novo' UMP biosynthetic process"/>
    <property type="evidence" value="ECO:0007669"/>
    <property type="project" value="UniProtKB-UniRule"/>
</dbReference>
<evidence type="ECO:0000256" key="7">
    <source>
        <dbReference type="ARBA" id="ARBA00022975"/>
    </source>
</evidence>
<evidence type="ECO:0000259" key="14">
    <source>
        <dbReference type="PROSITE" id="PS51384"/>
    </source>
</evidence>
<proteinExistence type="inferred from homology"/>
<dbReference type="InterPro" id="IPR017938">
    <property type="entry name" value="Riboflavin_synthase-like_b-brl"/>
</dbReference>
<dbReference type="SUPFAM" id="SSF52343">
    <property type="entry name" value="Ferredoxin reductase-like, C-terminal NADP-linked domain"/>
    <property type="match status" value="1"/>
</dbReference>
<dbReference type="Gene3D" id="3.40.50.80">
    <property type="entry name" value="Nucleotide-binding domain of ferredoxin-NADP reductase (FNR) module"/>
    <property type="match status" value="1"/>
</dbReference>
<comment type="pathway">
    <text evidence="11">Pyrimidine metabolism; UMP biosynthesis via de novo pathway; orotate from (S)-dihydroorotate (NAD(+) route): step 1/1.</text>
</comment>
<keyword evidence="4 11" id="KW-0001">2Fe-2S</keyword>
<comment type="similarity">
    <text evidence="1 11">Belongs to the PyrK family.</text>
</comment>
<dbReference type="GO" id="GO:0046872">
    <property type="term" value="F:metal ion binding"/>
    <property type="evidence" value="ECO:0007669"/>
    <property type="project" value="UniProtKB-KW"/>
</dbReference>
<dbReference type="SUPFAM" id="SSF63380">
    <property type="entry name" value="Riboflavin synthase domain-like"/>
    <property type="match status" value="1"/>
</dbReference>
<keyword evidence="5 11" id="KW-0479">Metal-binding</keyword>
<dbReference type="CDD" id="cd06218">
    <property type="entry name" value="DHOD_e_trans"/>
    <property type="match status" value="1"/>
</dbReference>
<dbReference type="GO" id="GO:0016491">
    <property type="term" value="F:oxidoreductase activity"/>
    <property type="evidence" value="ECO:0007669"/>
    <property type="project" value="InterPro"/>
</dbReference>
<feature type="binding site" evidence="11 13">
    <location>
        <position position="224"/>
    </location>
    <ligand>
        <name>[2Fe-2S] cluster</name>
        <dbReference type="ChEBI" id="CHEBI:190135"/>
    </ligand>
</feature>
<comment type="cofactor">
    <cofactor evidence="11">
        <name>[2Fe-2S] cluster</name>
        <dbReference type="ChEBI" id="CHEBI:190135"/>
    </cofactor>
    <text evidence="11">Binds 1 [2Fe-2S] cluster per subunit.</text>
</comment>
<dbReference type="InterPro" id="IPR023455">
    <property type="entry name" value="Dihydroorotate_DHASE_ETsu"/>
</dbReference>
<keyword evidence="6 11" id="KW-0274">FAD</keyword>
<evidence type="ECO:0000256" key="3">
    <source>
        <dbReference type="ARBA" id="ARBA00022630"/>
    </source>
</evidence>
<dbReference type="GO" id="GO:0051537">
    <property type="term" value="F:2 iron, 2 sulfur cluster binding"/>
    <property type="evidence" value="ECO:0007669"/>
    <property type="project" value="UniProtKB-KW"/>
</dbReference>
<dbReference type="PANTHER" id="PTHR43513">
    <property type="entry name" value="DIHYDROOROTATE DEHYDROGENASE B (NAD(+)), ELECTRON TRANSFER SUBUNIT"/>
    <property type="match status" value="1"/>
</dbReference>
<dbReference type="Gene3D" id="2.40.30.10">
    <property type="entry name" value="Translation factors"/>
    <property type="match status" value="1"/>
</dbReference>
<evidence type="ECO:0000256" key="12">
    <source>
        <dbReference type="PIRSR" id="PIRSR006816-1"/>
    </source>
</evidence>
<comment type="function">
    <text evidence="11">Responsible for channeling the electrons from the oxidation of dihydroorotate from the FMN redox center in the PyrD type B subunit to the ultimate electron acceptor NAD(+).</text>
</comment>
<organism evidence="15">
    <name type="scientific">Ornithinibacillus sp. 4-3</name>
    <dbReference type="NCBI Taxonomy" id="3231488"/>
    <lineage>
        <taxon>Bacteria</taxon>
        <taxon>Bacillati</taxon>
        <taxon>Bacillota</taxon>
        <taxon>Bacilli</taxon>
        <taxon>Bacillales</taxon>
        <taxon>Bacillaceae</taxon>
        <taxon>Ornithinibacillus</taxon>
    </lineage>
</organism>
<reference evidence="15" key="1">
    <citation type="submission" date="2024-07" db="EMBL/GenBank/DDBJ databases">
        <title>Halotolerant mesophilic bacterium Ornithinibacillus sp. 4-3, sp. nov., isolated from soil.</title>
        <authorList>
            <person name="Sidarenka A.V."/>
            <person name="Guliayeva D.E."/>
            <person name="Leanovich S.I."/>
            <person name="Hileuskaya K.S."/>
            <person name="Akhremchuk A.E."/>
            <person name="Sikolenko M.A."/>
            <person name="Valentovich L.N."/>
        </authorList>
    </citation>
    <scope>NUCLEOTIDE SEQUENCE</scope>
    <source>
        <strain evidence="15">4-3</strain>
    </source>
</reference>
<dbReference type="InterPro" id="IPR039261">
    <property type="entry name" value="FNR_nucleotide-bd"/>
</dbReference>
<keyword evidence="9 11" id="KW-0408">Iron</keyword>
<gene>
    <name evidence="11" type="primary">pyrK</name>
    <name evidence="15" type="ORF">AB4Y30_06930</name>
</gene>
<dbReference type="PANTHER" id="PTHR43513:SF3">
    <property type="entry name" value="DIHYDROOROTATE DEHYDROGENASE B (NAD(+)), ELECTRON TRANSFER SUBUNIT-RELATED"/>
    <property type="match status" value="1"/>
</dbReference>
<comment type="cofactor">
    <cofactor evidence="11 12">
        <name>FAD</name>
        <dbReference type="ChEBI" id="CHEBI:57692"/>
    </cofactor>
    <text evidence="11 12">Binds 1 FAD per subunit.</text>
</comment>
<comment type="cofactor">
    <cofactor evidence="13">
        <name>[2Fe-2S] cluster</name>
        <dbReference type="ChEBI" id="CHEBI:190135"/>
    </cofactor>
    <text evidence="13">Binds 1 [2Fe-2S] cluster per subunit.</text>
</comment>
<dbReference type="InterPro" id="IPR050353">
    <property type="entry name" value="PyrK_electron_transfer"/>
</dbReference>
<dbReference type="Pfam" id="PF10418">
    <property type="entry name" value="DHODB_Fe-S_bind"/>
    <property type="match status" value="1"/>
</dbReference>
<evidence type="ECO:0000256" key="10">
    <source>
        <dbReference type="ARBA" id="ARBA00023014"/>
    </source>
</evidence>
<dbReference type="InterPro" id="IPR037117">
    <property type="entry name" value="Dihydroorotate_DH_ele_sf"/>
</dbReference>
<keyword evidence="3 11" id="KW-0285">Flavoprotein</keyword>
<accession>A0AB39HV54</accession>
<dbReference type="GO" id="GO:0009055">
    <property type="term" value="F:electron transfer activity"/>
    <property type="evidence" value="ECO:0007669"/>
    <property type="project" value="UniProtKB-UniRule"/>
</dbReference>
<comment type="caution">
    <text evidence="11">Lacks conserved residue(s) required for the propagation of feature annotation.</text>
</comment>
<feature type="binding site" evidence="11 13">
    <location>
        <position position="238"/>
    </location>
    <ligand>
        <name>[2Fe-2S] cluster</name>
        <dbReference type="ChEBI" id="CHEBI:190135"/>
    </ligand>
</feature>
<name>A0AB39HV54_9BACI</name>
<feature type="binding site" evidence="11 12">
    <location>
        <begin position="73"/>
        <end position="74"/>
    </location>
    <ligand>
        <name>FAD</name>
        <dbReference type="ChEBI" id="CHEBI:57692"/>
    </ligand>
</feature>
<dbReference type="HAMAP" id="MF_01211">
    <property type="entry name" value="DHODB_Fe_S_bind"/>
    <property type="match status" value="1"/>
</dbReference>
<feature type="binding site" evidence="11 12">
    <location>
        <begin position="49"/>
        <end position="52"/>
    </location>
    <ligand>
        <name>FAD</name>
        <dbReference type="ChEBI" id="CHEBI:57692"/>
    </ligand>
</feature>
<dbReference type="Gene3D" id="2.10.240.10">
    <property type="entry name" value="Dihydroorotate dehydrogenase, electron transfer subunit"/>
    <property type="match status" value="1"/>
</dbReference>
<evidence type="ECO:0000313" key="15">
    <source>
        <dbReference type="EMBL" id="XDK34076.1"/>
    </source>
</evidence>
<keyword evidence="10 11" id="KW-0411">Iron-sulfur</keyword>
<protein>
    <recommendedName>
        <fullName evidence="11">Dihydroorotate dehydrogenase B (NAD(+)), electron transfer subunit</fullName>
    </recommendedName>
    <alternativeName>
        <fullName evidence="11">Dihydroorotate oxidase B, electron transfer subunit</fullName>
    </alternativeName>
</protein>
<feature type="binding site" evidence="11 13">
    <location>
        <position position="216"/>
    </location>
    <ligand>
        <name>[2Fe-2S] cluster</name>
        <dbReference type="ChEBI" id="CHEBI:190135"/>
    </ligand>
</feature>
<dbReference type="AlphaFoldDB" id="A0AB39HV54"/>
<sequence>MRKEQLRIIDMKNIALDTFELRVENSYISQTAVPGQFVHISIDNRTLRRPISIATIDRDNEIITLIFKVVGAGTHDLSTYAPGKVLDALGPCGNGFPIDDVKENETILLVGGGVGVPPIHFLGQALAEKNVRVISVLGYQTKESVFFEEEFKAISETHIVTNDGTHGQKGFVTNVLEEIGEFDRYYTCGPLPMLQAVTKQLAYKEGFISLEERMGCGVGACFACVIPTDEQGGYVKICQDGPVFAAQEVII</sequence>
<evidence type="ECO:0000256" key="5">
    <source>
        <dbReference type="ARBA" id="ARBA00022723"/>
    </source>
</evidence>
<evidence type="ECO:0000256" key="6">
    <source>
        <dbReference type="ARBA" id="ARBA00022827"/>
    </source>
</evidence>
<feature type="domain" description="FAD-binding FR-type" evidence="14">
    <location>
        <begin position="1"/>
        <end position="98"/>
    </location>
</feature>
<dbReference type="PIRSF" id="PIRSF006816">
    <property type="entry name" value="Cyc3_hyd_g"/>
    <property type="match status" value="1"/>
</dbReference>
<evidence type="ECO:0000256" key="11">
    <source>
        <dbReference type="HAMAP-Rule" id="MF_01211"/>
    </source>
</evidence>
<dbReference type="Pfam" id="PF00175">
    <property type="entry name" value="NAD_binding_1"/>
    <property type="match status" value="1"/>
</dbReference>
<dbReference type="InterPro" id="IPR001433">
    <property type="entry name" value="OxRdtase_FAD/NAD-bd"/>
</dbReference>
<feature type="binding site" evidence="11 13">
    <location>
        <position position="221"/>
    </location>
    <ligand>
        <name>[2Fe-2S] cluster</name>
        <dbReference type="ChEBI" id="CHEBI:190135"/>
    </ligand>
</feature>
<dbReference type="GO" id="GO:0050660">
    <property type="term" value="F:flavin adenine dinucleotide binding"/>
    <property type="evidence" value="ECO:0007669"/>
    <property type="project" value="InterPro"/>
</dbReference>
<keyword evidence="2 11" id="KW-0813">Transport</keyword>
<evidence type="ECO:0000256" key="1">
    <source>
        <dbReference type="ARBA" id="ARBA00006422"/>
    </source>
</evidence>
<evidence type="ECO:0000256" key="4">
    <source>
        <dbReference type="ARBA" id="ARBA00022714"/>
    </source>
</evidence>
<keyword evidence="7 11" id="KW-0665">Pyrimidine biosynthesis</keyword>
<dbReference type="InterPro" id="IPR017927">
    <property type="entry name" value="FAD-bd_FR_type"/>
</dbReference>
<dbReference type="EMBL" id="CP162599">
    <property type="protein sequence ID" value="XDK34076.1"/>
    <property type="molecule type" value="Genomic_DNA"/>
</dbReference>
<dbReference type="InterPro" id="IPR019480">
    <property type="entry name" value="Dihydroorotate_DH_Fe-S-bd"/>
</dbReference>
<evidence type="ECO:0000256" key="2">
    <source>
        <dbReference type="ARBA" id="ARBA00022448"/>
    </source>
</evidence>
<evidence type="ECO:0000256" key="9">
    <source>
        <dbReference type="ARBA" id="ARBA00023004"/>
    </source>
</evidence>
<dbReference type="PROSITE" id="PS51384">
    <property type="entry name" value="FAD_FR"/>
    <property type="match status" value="1"/>
</dbReference>
<keyword evidence="8 11" id="KW-0249">Electron transport</keyword>